<evidence type="ECO:0000256" key="2">
    <source>
        <dbReference type="ARBA" id="ARBA00023015"/>
    </source>
</evidence>
<accession>A0A199UQW5</accession>
<evidence type="ECO:0000259" key="8">
    <source>
        <dbReference type="PROSITE" id="PS51005"/>
    </source>
</evidence>
<sequence length="676" mass="74930">MNTRGPSSSSTPPPPSALLAPGFRFHPTDEELVSYYLKRKILGRPLRVDAIAEVDLYKCEPWDLPTRSRIRSRDVEWYFFSPLDRKHANKARTNRATPQGYWKTTGKDREVRRGSRVVGMKKTLVFHAGRAPRGERTNWVMHEYRIEGEELAQAGISQDSYVVCRIFQKSGSGPQNGAQYGAPFVEEEWDEEVDGLPLMVENGGEDEFNDAGENEFLQMNDFAENQKLDSQHEITPLSAPGLNVLDNTEHPEDPEISLDEILKDSSFINDITAYFDEPRDTSGPALNSQSEGNAANTHWSHSPSSQNNGYVELNDFSDYGNMDYFASDDSVAWPLRSDINNQKPVSGEDGRSDLQEPFNVEEFFDTTDGISYQNNYSLQPSVMLNNPPLASESYSREPTDYNTMFYDTPSDNLAMEKNDLFQLNELPNSPTAGSSGIDMLEDLAAYFDAADDNWNLDILDFVQKPEYVVGPHVAEGSSMTQEVEGDDGTNSDSKPKALQSYVIPGVPMLPQADKLTRENKDLNVASDIQKNELSNKSIGKRLASMLGSIPAPPAFAEEFPTALGKSIGPISVDHSASSVHISAGVIEVNELTLARAAENWSLEKSEDGCFLLSCFMSCSTSRKSLCFDPRTKMHSGAIWTVLRGGFCFFLLSAVILSVSCAVGMCMYNKPGVLSKN</sequence>
<evidence type="ECO:0000256" key="6">
    <source>
        <dbReference type="SAM" id="MobiDB-lite"/>
    </source>
</evidence>
<evidence type="ECO:0000256" key="4">
    <source>
        <dbReference type="ARBA" id="ARBA00023163"/>
    </source>
</evidence>
<gene>
    <name evidence="9" type="ORF">ACMD2_11950</name>
</gene>
<evidence type="ECO:0000256" key="7">
    <source>
        <dbReference type="SAM" id="Phobius"/>
    </source>
</evidence>
<dbReference type="Proteomes" id="UP000092600">
    <property type="component" value="Unassembled WGS sequence"/>
</dbReference>
<evidence type="ECO:0000256" key="3">
    <source>
        <dbReference type="ARBA" id="ARBA00023125"/>
    </source>
</evidence>
<keyword evidence="7" id="KW-0472">Membrane</keyword>
<keyword evidence="2" id="KW-0805">Transcription regulation</keyword>
<evidence type="ECO:0000256" key="1">
    <source>
        <dbReference type="ARBA" id="ARBA00004123"/>
    </source>
</evidence>
<reference evidence="9 10" key="1">
    <citation type="journal article" date="2016" name="DNA Res.">
        <title>The draft genome of MD-2 pineapple using hybrid error correction of long reads.</title>
        <authorList>
            <person name="Redwan R.M."/>
            <person name="Saidin A."/>
            <person name="Kumar S.V."/>
        </authorList>
    </citation>
    <scope>NUCLEOTIDE SEQUENCE [LARGE SCALE GENOMIC DNA]</scope>
    <source>
        <strain evidence="10">cv. MD2</strain>
        <tissue evidence="9">Leaf</tissue>
    </source>
</reference>
<dbReference type="InterPro" id="IPR036093">
    <property type="entry name" value="NAC_dom_sf"/>
</dbReference>
<dbReference type="GO" id="GO:0003677">
    <property type="term" value="F:DNA binding"/>
    <property type="evidence" value="ECO:0007669"/>
    <property type="project" value="UniProtKB-KW"/>
</dbReference>
<dbReference type="PANTHER" id="PTHR31744:SF210">
    <property type="entry name" value="NAC DOMAIN-CONTAINING PROTEIN 86-LIKE"/>
    <property type="match status" value="1"/>
</dbReference>
<dbReference type="EMBL" id="LSRQ01005754">
    <property type="protein sequence ID" value="OAY67061.1"/>
    <property type="molecule type" value="Genomic_DNA"/>
</dbReference>
<organism evidence="9 10">
    <name type="scientific">Ananas comosus</name>
    <name type="common">Pineapple</name>
    <name type="synonym">Ananas ananas</name>
    <dbReference type="NCBI Taxonomy" id="4615"/>
    <lineage>
        <taxon>Eukaryota</taxon>
        <taxon>Viridiplantae</taxon>
        <taxon>Streptophyta</taxon>
        <taxon>Embryophyta</taxon>
        <taxon>Tracheophyta</taxon>
        <taxon>Spermatophyta</taxon>
        <taxon>Magnoliopsida</taxon>
        <taxon>Liliopsida</taxon>
        <taxon>Poales</taxon>
        <taxon>Bromeliaceae</taxon>
        <taxon>Bromelioideae</taxon>
        <taxon>Ananas</taxon>
    </lineage>
</organism>
<proteinExistence type="predicted"/>
<keyword evidence="3" id="KW-0238">DNA-binding</keyword>
<feature type="compositionally biased region" description="Polar residues" evidence="6">
    <location>
        <begin position="284"/>
        <end position="308"/>
    </location>
</feature>
<keyword evidence="7" id="KW-0812">Transmembrane</keyword>
<keyword evidence="4" id="KW-0804">Transcription</keyword>
<dbReference type="SUPFAM" id="SSF101941">
    <property type="entry name" value="NAC domain"/>
    <property type="match status" value="1"/>
</dbReference>
<evidence type="ECO:0000256" key="5">
    <source>
        <dbReference type="ARBA" id="ARBA00023242"/>
    </source>
</evidence>
<feature type="transmembrane region" description="Helical" evidence="7">
    <location>
        <begin position="648"/>
        <end position="667"/>
    </location>
</feature>
<comment type="subcellular location">
    <subcellularLocation>
        <location evidence="1">Nucleus</location>
    </subcellularLocation>
</comment>
<dbReference type="AlphaFoldDB" id="A0A199UQW5"/>
<dbReference type="STRING" id="4615.A0A199UQW5"/>
<dbReference type="FunFam" id="2.170.150.80:FF:000002">
    <property type="entry name" value="Nac domain-containing protein 86"/>
    <property type="match status" value="1"/>
</dbReference>
<dbReference type="GO" id="GO:0006355">
    <property type="term" value="P:regulation of DNA-templated transcription"/>
    <property type="evidence" value="ECO:0007669"/>
    <property type="project" value="InterPro"/>
</dbReference>
<evidence type="ECO:0000313" key="9">
    <source>
        <dbReference type="EMBL" id="OAY67061.1"/>
    </source>
</evidence>
<name>A0A199UQW5_ANACO</name>
<dbReference type="Pfam" id="PF02365">
    <property type="entry name" value="NAM"/>
    <property type="match status" value="1"/>
</dbReference>
<dbReference type="InterPro" id="IPR003441">
    <property type="entry name" value="NAC-dom"/>
</dbReference>
<evidence type="ECO:0000313" key="10">
    <source>
        <dbReference type="Proteomes" id="UP000092600"/>
    </source>
</evidence>
<feature type="region of interest" description="Disordered" evidence="6">
    <location>
        <begin position="476"/>
        <end position="495"/>
    </location>
</feature>
<dbReference type="PROSITE" id="PS51005">
    <property type="entry name" value="NAC"/>
    <property type="match status" value="1"/>
</dbReference>
<protein>
    <submittedName>
        <fullName evidence="9">NAC domain-containing protein 78</fullName>
    </submittedName>
</protein>
<dbReference type="PANTHER" id="PTHR31744">
    <property type="entry name" value="PROTEIN CUP-SHAPED COTYLEDON 2-RELATED"/>
    <property type="match status" value="1"/>
</dbReference>
<dbReference type="Gene3D" id="2.170.150.80">
    <property type="entry name" value="NAC domain"/>
    <property type="match status" value="1"/>
</dbReference>
<comment type="caution">
    <text evidence="9">The sequence shown here is derived from an EMBL/GenBank/DDBJ whole genome shotgun (WGS) entry which is preliminary data.</text>
</comment>
<keyword evidence="7" id="KW-1133">Transmembrane helix</keyword>
<dbReference type="GO" id="GO:0005634">
    <property type="term" value="C:nucleus"/>
    <property type="evidence" value="ECO:0007669"/>
    <property type="project" value="UniProtKB-SubCell"/>
</dbReference>
<feature type="region of interest" description="Disordered" evidence="6">
    <location>
        <begin position="278"/>
        <end position="308"/>
    </location>
</feature>
<keyword evidence="5" id="KW-0539">Nucleus</keyword>
<feature type="domain" description="NAC" evidence="8">
    <location>
        <begin position="19"/>
        <end position="169"/>
    </location>
</feature>